<sequence>MSPLPASSLNYISQIRHLNIAVDAMVQYTTLSPDEYAIEQSYFLSDEFNHHCLSYHISPAYANILYPKQKLFQLYRQVLLYREVTWTLASPILKQLQSLTIPVSDIKRYAEVVFRMESLEHIRFLLDEVWTHPVITNSDTAAETLARKDEVLQSIIRFVQNHTRLFPKRLRMVSSCNRDRRAAKSSLALPQHTQLTIFQLLPPAQRLVSLTENNWMQLMAHPESTDLRYLRTLRHNGPPEAWFDQRYDYRLLLQRCRALRDLHVAAMGQGSFAWAVQEKRSMESLEADIGVNFHKRHGTVGWKDKSLPDYQQYGLVPLRTFTISEHLQPLTDEIDDVAFAFSSTLTRITASTLGDSIEGHWIHIGRGWVDLPILTLLDIQIYSSRLIIHPELLTHCPSLSYVKLADRTYGYRCQDIVPCQAAQLPNLKTLTLVGWSALTFHHATLHSTSTLIKLNITMDIDADEGCFIPPPAELKWSYGIEDDSRLGTEFQDPPPISRPRWTWDWYLPHLCSLRLTAEFAYHFQFQMLPGCPSLNFLSLDIHSIDNDSLIMIEEDLLARSIRGDPTSPLVRIAVPTLRHLNLRGRWIMNDGYMFYLMSHMFPNVEDWVLDGWEDITLRGLVGVLRNQPNNRYHSVYTSLALPTEAEKEELGIVLDTSVADRGTVLNVTVYFYDGPYGEIISVCRLLRVE</sequence>
<proteinExistence type="predicted"/>
<name>A0AAD4D5Q4_9FUNG</name>
<reference evidence="1" key="1">
    <citation type="journal article" date="2020" name="Fungal Divers.">
        <title>Resolving the Mortierellaceae phylogeny through synthesis of multi-gene phylogenetics and phylogenomics.</title>
        <authorList>
            <person name="Vandepol N."/>
            <person name="Liber J."/>
            <person name="Desiro A."/>
            <person name="Na H."/>
            <person name="Kennedy M."/>
            <person name="Barry K."/>
            <person name="Grigoriev I.V."/>
            <person name="Miller A.N."/>
            <person name="O'Donnell K."/>
            <person name="Stajich J.E."/>
            <person name="Bonito G."/>
        </authorList>
    </citation>
    <scope>NUCLEOTIDE SEQUENCE</scope>
    <source>
        <strain evidence="1">NRRL 28262</strain>
    </source>
</reference>
<organism evidence="1 2">
    <name type="scientific">Linnemannia exigua</name>
    <dbReference type="NCBI Taxonomy" id="604196"/>
    <lineage>
        <taxon>Eukaryota</taxon>
        <taxon>Fungi</taxon>
        <taxon>Fungi incertae sedis</taxon>
        <taxon>Mucoromycota</taxon>
        <taxon>Mortierellomycotina</taxon>
        <taxon>Mortierellomycetes</taxon>
        <taxon>Mortierellales</taxon>
        <taxon>Mortierellaceae</taxon>
        <taxon>Linnemannia</taxon>
    </lineage>
</organism>
<protein>
    <recommendedName>
        <fullName evidence="3">F-box domain-containing protein</fullName>
    </recommendedName>
</protein>
<evidence type="ECO:0000313" key="2">
    <source>
        <dbReference type="Proteomes" id="UP001194580"/>
    </source>
</evidence>
<accession>A0AAD4D5Q4</accession>
<comment type="caution">
    <text evidence="1">The sequence shown here is derived from an EMBL/GenBank/DDBJ whole genome shotgun (WGS) entry which is preliminary data.</text>
</comment>
<evidence type="ECO:0000313" key="1">
    <source>
        <dbReference type="EMBL" id="KAG0268810.1"/>
    </source>
</evidence>
<evidence type="ECO:0008006" key="3">
    <source>
        <dbReference type="Google" id="ProtNLM"/>
    </source>
</evidence>
<dbReference type="Proteomes" id="UP001194580">
    <property type="component" value="Unassembled WGS sequence"/>
</dbReference>
<dbReference type="SUPFAM" id="SSF52047">
    <property type="entry name" value="RNI-like"/>
    <property type="match status" value="1"/>
</dbReference>
<keyword evidence="2" id="KW-1185">Reference proteome</keyword>
<dbReference type="AlphaFoldDB" id="A0AAD4D5Q4"/>
<dbReference type="Gene3D" id="3.80.10.10">
    <property type="entry name" value="Ribonuclease Inhibitor"/>
    <property type="match status" value="1"/>
</dbReference>
<gene>
    <name evidence="1" type="ORF">BGZ95_002299</name>
</gene>
<dbReference type="InterPro" id="IPR032675">
    <property type="entry name" value="LRR_dom_sf"/>
</dbReference>
<dbReference type="EMBL" id="JAAAIL010001485">
    <property type="protein sequence ID" value="KAG0268810.1"/>
    <property type="molecule type" value="Genomic_DNA"/>
</dbReference>